<evidence type="ECO:0000313" key="4">
    <source>
        <dbReference type="Proteomes" id="UP001058016"/>
    </source>
</evidence>
<dbReference type="RefSeq" id="WP_212724138.1">
    <property type="nucleotide sequence ID" value="NZ_CP071249.1"/>
</dbReference>
<keyword evidence="4" id="KW-1185">Reference proteome</keyword>
<accession>A0A9Q9CN54</accession>
<sequence length="136" mass="14984">MRHNSVTSNIVGGTTKLETKTELNNLNESKNNFIQMNPTTITKDRKVNDQVSVKSVNIEMLTLNYEELELNSGEICKLEVTIDSDNVAYDQVLFMSTSEDILEVDKNGIVTAVNQGVAVVLVTVGEKTVACYVVVN</sequence>
<evidence type="ECO:0000313" key="5">
    <source>
        <dbReference type="Proteomes" id="UP001058072"/>
    </source>
</evidence>
<dbReference type="SUPFAM" id="SSF49373">
    <property type="entry name" value="Invasin/intimin cell-adhesion fragments"/>
    <property type="match status" value="1"/>
</dbReference>
<dbReference type="EMBL" id="CP071249">
    <property type="protein sequence ID" value="UUF07184.1"/>
    <property type="molecule type" value="Genomic_DNA"/>
</dbReference>
<feature type="domain" description="BIG2" evidence="1">
    <location>
        <begin position="60"/>
        <end position="128"/>
    </location>
</feature>
<protein>
    <submittedName>
        <fullName evidence="3">Ig-like domain-containing protein</fullName>
    </submittedName>
</protein>
<proteinExistence type="predicted"/>
<reference evidence="3 4" key="1">
    <citation type="submission" date="2021-03" db="EMBL/GenBank/DDBJ databases">
        <title>Comparative Genomics and Metabolomics in the genus Turicibacter.</title>
        <authorList>
            <person name="Maki J."/>
            <person name="Looft T."/>
        </authorList>
    </citation>
    <scope>NUCLEOTIDE SEQUENCE</scope>
    <source>
        <strain evidence="3">ISU324</strain>
        <strain evidence="2 4">MMM721</strain>
    </source>
</reference>
<organism evidence="3 5">
    <name type="scientific">Turicibacter bilis</name>
    <dbReference type="NCBI Taxonomy" id="2735723"/>
    <lineage>
        <taxon>Bacteria</taxon>
        <taxon>Bacillati</taxon>
        <taxon>Bacillota</taxon>
        <taxon>Erysipelotrichia</taxon>
        <taxon>Erysipelotrichales</taxon>
        <taxon>Turicibacteraceae</taxon>
        <taxon>Turicibacter</taxon>
    </lineage>
</organism>
<dbReference type="InterPro" id="IPR003343">
    <property type="entry name" value="Big_2"/>
</dbReference>
<dbReference type="Gene3D" id="2.60.40.1080">
    <property type="match status" value="1"/>
</dbReference>
<dbReference type="Pfam" id="PF02368">
    <property type="entry name" value="Big_2"/>
    <property type="match status" value="1"/>
</dbReference>
<evidence type="ECO:0000313" key="2">
    <source>
        <dbReference type="EMBL" id="UUF07184.1"/>
    </source>
</evidence>
<name>A0A9Q9CN54_9FIRM</name>
<dbReference type="EMBL" id="CP071250">
    <property type="protein sequence ID" value="UUF08406.1"/>
    <property type="molecule type" value="Genomic_DNA"/>
</dbReference>
<dbReference type="AlphaFoldDB" id="A0A9Q9CN54"/>
<dbReference type="InterPro" id="IPR008964">
    <property type="entry name" value="Invasin/intimin_cell_adhesion"/>
</dbReference>
<gene>
    <name evidence="2" type="ORF">J0J69_06780</name>
    <name evidence="3" type="ORF">J0J70_12695</name>
</gene>
<evidence type="ECO:0000259" key="1">
    <source>
        <dbReference type="Pfam" id="PF02368"/>
    </source>
</evidence>
<dbReference type="Proteomes" id="UP001058016">
    <property type="component" value="Chromosome"/>
</dbReference>
<dbReference type="Proteomes" id="UP001058072">
    <property type="component" value="Chromosome"/>
</dbReference>
<evidence type="ECO:0000313" key="3">
    <source>
        <dbReference type="EMBL" id="UUF08406.1"/>
    </source>
</evidence>